<evidence type="ECO:0000256" key="2">
    <source>
        <dbReference type="ARBA" id="ARBA00019012"/>
    </source>
</evidence>
<evidence type="ECO:0000256" key="3">
    <source>
        <dbReference type="ARBA" id="ARBA00032446"/>
    </source>
</evidence>
<feature type="domain" description="Gcp-like" evidence="4">
    <location>
        <begin position="29"/>
        <end position="138"/>
    </location>
</feature>
<proteinExistence type="inferred from homology"/>
<comment type="similarity">
    <text evidence="1">Belongs to the KAE1 / TsaD family. TsaB subfamily.</text>
</comment>
<dbReference type="GO" id="GO:0061711">
    <property type="term" value="F:tRNA N(6)-L-threonylcarbamoyladenine synthase activity"/>
    <property type="evidence" value="ECO:0007669"/>
    <property type="project" value="UniProtKB-EC"/>
</dbReference>
<dbReference type="EMBL" id="CP080544">
    <property type="protein sequence ID" value="QYR53905.1"/>
    <property type="molecule type" value="Genomic_DNA"/>
</dbReference>
<dbReference type="InterPro" id="IPR000905">
    <property type="entry name" value="Gcp-like_dom"/>
</dbReference>
<dbReference type="PANTHER" id="PTHR11735:SF11">
    <property type="entry name" value="TRNA THREONYLCARBAMOYLADENOSINE BIOSYNTHESIS PROTEIN TSAB"/>
    <property type="match status" value="1"/>
</dbReference>
<sequence>MHVLALETSTEACSVALASAGRVFFRHQVAARQHAELALPWVEALCDEAGIQRRDLTHIAVGAGPGAFTGVRLGVALAQGLAFAHDLPVAAIGTLQIVAATAEAEEGQRICVAMDARMQEIYWAEFEWRDGLPVAIGDARVCAPEEIQLEGRGWMGLGTGFSAYAGRFTALAPEAVTVVDPQALPDARTLLKLAQPVFDRDGGLDAAKIEPVYLRNNVAQTIAERAAAKGLDG</sequence>
<evidence type="ECO:0000256" key="1">
    <source>
        <dbReference type="ARBA" id="ARBA00010493"/>
    </source>
</evidence>
<dbReference type="Gene3D" id="3.30.420.40">
    <property type="match status" value="2"/>
</dbReference>
<keyword evidence="5" id="KW-0012">Acyltransferase</keyword>
<name>A0ABX8WSV3_9GAMM</name>
<organism evidence="5 6">
    <name type="scientific">Lysobacter soyae</name>
    <dbReference type="NCBI Taxonomy" id="2764185"/>
    <lineage>
        <taxon>Bacteria</taxon>
        <taxon>Pseudomonadati</taxon>
        <taxon>Pseudomonadota</taxon>
        <taxon>Gammaproteobacteria</taxon>
        <taxon>Lysobacterales</taxon>
        <taxon>Lysobacteraceae</taxon>
        <taxon>Lysobacter</taxon>
    </lineage>
</organism>
<dbReference type="SUPFAM" id="SSF53067">
    <property type="entry name" value="Actin-like ATPase domain"/>
    <property type="match status" value="2"/>
</dbReference>
<dbReference type="Proteomes" id="UP000824755">
    <property type="component" value="Chromosome"/>
</dbReference>
<evidence type="ECO:0000259" key="4">
    <source>
        <dbReference type="Pfam" id="PF00814"/>
    </source>
</evidence>
<dbReference type="Pfam" id="PF00814">
    <property type="entry name" value="TsaD"/>
    <property type="match status" value="1"/>
</dbReference>
<evidence type="ECO:0000313" key="6">
    <source>
        <dbReference type="Proteomes" id="UP000824755"/>
    </source>
</evidence>
<accession>A0ABX8WSV3</accession>
<dbReference type="PANTHER" id="PTHR11735">
    <property type="entry name" value="TRNA N6-ADENOSINE THREONYLCARBAMOYLTRANSFERASE"/>
    <property type="match status" value="1"/>
</dbReference>
<gene>
    <name evidence="5" type="primary">tsaB</name>
    <name evidence="5" type="ORF">H8L67_02890</name>
</gene>
<dbReference type="NCBIfam" id="TIGR03725">
    <property type="entry name" value="T6A_YeaZ"/>
    <property type="match status" value="1"/>
</dbReference>
<keyword evidence="5" id="KW-0808">Transferase</keyword>
<protein>
    <recommendedName>
        <fullName evidence="2">tRNA threonylcarbamoyladenosine biosynthesis protein TsaB</fullName>
    </recommendedName>
    <alternativeName>
        <fullName evidence="3">t(6)A37 threonylcarbamoyladenosine biosynthesis protein TsaB</fullName>
    </alternativeName>
</protein>
<dbReference type="InterPro" id="IPR043129">
    <property type="entry name" value="ATPase_NBD"/>
</dbReference>
<keyword evidence="6" id="KW-1185">Reference proteome</keyword>
<reference evidence="5 6" key="1">
    <citation type="submission" date="2021-08" db="EMBL/GenBank/DDBJ databases">
        <title>Lysobacter sp. strain CJ11 Genome sequencing and assembly.</title>
        <authorList>
            <person name="Kim I."/>
        </authorList>
    </citation>
    <scope>NUCLEOTIDE SEQUENCE [LARGE SCALE GENOMIC DNA]</scope>
    <source>
        <strain evidence="5 6">CJ11</strain>
    </source>
</reference>
<dbReference type="InterPro" id="IPR022496">
    <property type="entry name" value="T6A_TsaB"/>
</dbReference>
<dbReference type="CDD" id="cd24032">
    <property type="entry name" value="ASKHA_NBD_TsaB"/>
    <property type="match status" value="1"/>
</dbReference>
<evidence type="ECO:0000313" key="5">
    <source>
        <dbReference type="EMBL" id="QYR53905.1"/>
    </source>
</evidence>